<reference evidence="2 3" key="1">
    <citation type="submission" date="2024-01" db="EMBL/GenBank/DDBJ databases">
        <title>The diversity of rhizobia nodulating Mimosa spp. in eleven states of Brazil covering several biomes is determined by host plant, location, and edaphic factors.</title>
        <authorList>
            <person name="Rouws L."/>
            <person name="Barauna A."/>
            <person name="Beukes C."/>
            <person name="De Faria S.M."/>
            <person name="Gross E."/>
            <person name="Dos Reis Junior F.B."/>
            <person name="Simon M."/>
            <person name="Maluk M."/>
            <person name="Odee D.W."/>
            <person name="Kenicer G."/>
            <person name="Young J.P.W."/>
            <person name="Reis V.M."/>
            <person name="Zilli J."/>
            <person name="James E.K."/>
        </authorList>
    </citation>
    <scope>NUCLEOTIDE SEQUENCE [LARGE SCALE GENOMIC DNA]</scope>
    <source>
        <strain evidence="2 3">JPY167</strain>
    </source>
</reference>
<evidence type="ECO:0000313" key="2">
    <source>
        <dbReference type="EMBL" id="MEM5426362.1"/>
    </source>
</evidence>
<dbReference type="Pfam" id="PF01695">
    <property type="entry name" value="IstB_IS21"/>
    <property type="match status" value="1"/>
</dbReference>
<protein>
    <submittedName>
        <fullName evidence="2">ATP-binding protein</fullName>
    </submittedName>
</protein>
<evidence type="ECO:0000313" key="3">
    <source>
        <dbReference type="Proteomes" id="UP001489897"/>
    </source>
</evidence>
<sequence length="117" mass="13108">MGSAIGHALIDVGYRVMFTRTSELVQKLQAARQSLQLPSALAKLDRSDLIILDLCAGPRYVESTAWTLGRWDFEAAELHITGTSYCDSSVHLNGRFTCWNFSFPAIGRFMLPARKDR</sequence>
<dbReference type="Proteomes" id="UP001489897">
    <property type="component" value="Unassembled WGS sequence"/>
</dbReference>
<name>A0ABU9S3E2_9BURK</name>
<feature type="domain" description="IstB-like ATP-binding" evidence="1">
    <location>
        <begin position="4"/>
        <end position="53"/>
    </location>
</feature>
<proteinExistence type="predicted"/>
<dbReference type="EMBL" id="JAYMRV010000016">
    <property type="protein sequence ID" value="MEM5426362.1"/>
    <property type="molecule type" value="Genomic_DNA"/>
</dbReference>
<organism evidence="2 3">
    <name type="scientific">Paraburkholderia ferrariae</name>
    <dbReference type="NCBI Taxonomy" id="386056"/>
    <lineage>
        <taxon>Bacteria</taxon>
        <taxon>Pseudomonadati</taxon>
        <taxon>Pseudomonadota</taxon>
        <taxon>Betaproteobacteria</taxon>
        <taxon>Burkholderiales</taxon>
        <taxon>Burkholderiaceae</taxon>
        <taxon>Paraburkholderia</taxon>
    </lineage>
</organism>
<comment type="caution">
    <text evidence="2">The sequence shown here is derived from an EMBL/GenBank/DDBJ whole genome shotgun (WGS) entry which is preliminary data.</text>
</comment>
<keyword evidence="2" id="KW-0547">Nucleotide-binding</keyword>
<accession>A0ABU9S3E2</accession>
<gene>
    <name evidence="2" type="ORF">VSR73_35925</name>
</gene>
<dbReference type="InterPro" id="IPR002611">
    <property type="entry name" value="IstB_ATP-bd"/>
</dbReference>
<keyword evidence="2" id="KW-0067">ATP-binding</keyword>
<dbReference type="Gene3D" id="3.40.50.300">
    <property type="entry name" value="P-loop containing nucleotide triphosphate hydrolases"/>
    <property type="match status" value="1"/>
</dbReference>
<keyword evidence="3" id="KW-1185">Reference proteome</keyword>
<dbReference type="InterPro" id="IPR027417">
    <property type="entry name" value="P-loop_NTPase"/>
</dbReference>
<evidence type="ECO:0000259" key="1">
    <source>
        <dbReference type="Pfam" id="PF01695"/>
    </source>
</evidence>
<dbReference type="GO" id="GO:0005524">
    <property type="term" value="F:ATP binding"/>
    <property type="evidence" value="ECO:0007669"/>
    <property type="project" value="UniProtKB-KW"/>
</dbReference>